<dbReference type="Proteomes" id="UP001589647">
    <property type="component" value="Unassembled WGS sequence"/>
</dbReference>
<evidence type="ECO:0000313" key="2">
    <source>
        <dbReference type="Proteomes" id="UP001589647"/>
    </source>
</evidence>
<comment type="caution">
    <text evidence="1">The sequence shown here is derived from an EMBL/GenBank/DDBJ whole genome shotgun (WGS) entry which is preliminary data.</text>
</comment>
<dbReference type="EMBL" id="JBHMEI010000033">
    <property type="protein sequence ID" value="MFB9206070.1"/>
    <property type="molecule type" value="Genomic_DNA"/>
</dbReference>
<keyword evidence="2" id="KW-1185">Reference proteome</keyword>
<protein>
    <submittedName>
        <fullName evidence="1">Uncharacterized protein</fullName>
    </submittedName>
</protein>
<accession>A0ABV5INE5</accession>
<organism evidence="1 2">
    <name type="scientific">Nonomuraea spiralis</name>
    <dbReference type="NCBI Taxonomy" id="46182"/>
    <lineage>
        <taxon>Bacteria</taxon>
        <taxon>Bacillati</taxon>
        <taxon>Actinomycetota</taxon>
        <taxon>Actinomycetes</taxon>
        <taxon>Streptosporangiales</taxon>
        <taxon>Streptosporangiaceae</taxon>
        <taxon>Nonomuraea</taxon>
    </lineage>
</organism>
<gene>
    <name evidence="1" type="ORF">ACFFV7_33095</name>
</gene>
<reference evidence="1 2" key="1">
    <citation type="submission" date="2024-09" db="EMBL/GenBank/DDBJ databases">
        <authorList>
            <person name="Sun Q."/>
            <person name="Mori K."/>
        </authorList>
    </citation>
    <scope>NUCLEOTIDE SEQUENCE [LARGE SCALE GENOMIC DNA]</scope>
    <source>
        <strain evidence="1 2">CCM 3426</strain>
    </source>
</reference>
<dbReference type="RefSeq" id="WP_189652451.1">
    <property type="nucleotide sequence ID" value="NZ_BMRC01000028.1"/>
</dbReference>
<name>A0ABV5INE5_9ACTN</name>
<sequence length="137" mass="15298">MTRSEFDDIRAFLADPATHAGDLLRVARTLTDDLEHARIREAVLRTHYLRLLTAARATVAADMAGAADPLAFVTHELAERGQLPEDAEAVQRILSDARTAEALHACLQEEQQQPQPVVRMRGMRLRRCVGAHRTLPR</sequence>
<proteinExistence type="predicted"/>
<evidence type="ECO:0000313" key="1">
    <source>
        <dbReference type="EMBL" id="MFB9206070.1"/>
    </source>
</evidence>